<dbReference type="PATRIC" id="fig|1441730.3.peg.4844"/>
<evidence type="ECO:0000313" key="3">
    <source>
        <dbReference type="Proteomes" id="UP000053060"/>
    </source>
</evidence>
<dbReference type="RefSeq" id="WP_060654413.1">
    <property type="nucleotide sequence ID" value="NZ_AZXY01000015.1"/>
</dbReference>
<keyword evidence="1" id="KW-0472">Membrane</keyword>
<dbReference type="Proteomes" id="UP000053060">
    <property type="component" value="Unassembled WGS sequence"/>
</dbReference>
<gene>
    <name evidence="2" type="ORF">Z045_23140</name>
</gene>
<protein>
    <submittedName>
        <fullName evidence="2">Uncharacterized protein</fullName>
    </submittedName>
</protein>
<keyword evidence="1" id="KW-1133">Transmembrane helix</keyword>
<proteinExistence type="predicted"/>
<evidence type="ECO:0000313" key="2">
    <source>
        <dbReference type="EMBL" id="KSZ56494.1"/>
    </source>
</evidence>
<organism evidence="2 3">
    <name type="scientific">Rhodococcus pyridinivorans KG-16</name>
    <dbReference type="NCBI Taxonomy" id="1441730"/>
    <lineage>
        <taxon>Bacteria</taxon>
        <taxon>Bacillati</taxon>
        <taxon>Actinomycetota</taxon>
        <taxon>Actinomycetes</taxon>
        <taxon>Mycobacteriales</taxon>
        <taxon>Nocardiaceae</taxon>
        <taxon>Rhodococcus</taxon>
    </lineage>
</organism>
<name>A0A0V9UEM1_9NOCA</name>
<reference evidence="3" key="1">
    <citation type="submission" date="2015-01" db="EMBL/GenBank/DDBJ databases">
        <title>Draft genome sequence of Rhodococcus pyridinivorans strain KG-16, a hydrocarbon-degrading bacterium.</title>
        <authorList>
            <person name="Aggarwal R.K."/>
            <person name="Dawar C."/>
        </authorList>
    </citation>
    <scope>NUCLEOTIDE SEQUENCE [LARGE SCALE GENOMIC DNA]</scope>
    <source>
        <strain evidence="3">KG-16</strain>
    </source>
</reference>
<dbReference type="EMBL" id="AZXY01000015">
    <property type="protein sequence ID" value="KSZ56494.1"/>
    <property type="molecule type" value="Genomic_DNA"/>
</dbReference>
<dbReference type="AlphaFoldDB" id="A0A0V9UEM1"/>
<keyword evidence="1" id="KW-0812">Transmembrane</keyword>
<comment type="caution">
    <text evidence="2">The sequence shown here is derived from an EMBL/GenBank/DDBJ whole genome shotgun (WGS) entry which is preliminary data.</text>
</comment>
<accession>A0A0V9UEM1</accession>
<feature type="transmembrane region" description="Helical" evidence="1">
    <location>
        <begin position="175"/>
        <end position="196"/>
    </location>
</feature>
<reference evidence="2 3" key="2">
    <citation type="journal article" date="2016" name="Genome Announc.">
        <title>Draft Genome Sequence of a Versatile Hydrocarbon-Degrading Bacterium, Rhodococcus pyridinivorans Strain KG-16, Collected from Oil Fields in India.</title>
        <authorList>
            <person name="Aggarwal R.K."/>
            <person name="Dawar C."/>
            <person name="Phanindranath R."/>
            <person name="Mutnuri L."/>
            <person name="Dayal A.M."/>
        </authorList>
    </citation>
    <scope>NUCLEOTIDE SEQUENCE [LARGE SCALE GENOMIC DNA]</scope>
    <source>
        <strain evidence="2 3">KG-16</strain>
    </source>
</reference>
<evidence type="ECO:0000256" key="1">
    <source>
        <dbReference type="SAM" id="Phobius"/>
    </source>
</evidence>
<sequence>MTSAQAALLVTDAVDQLELAHTRGHLPIRLRGDAVMVSGDGQLTIDCVKNARSWDEVRDATAGLLRRIVTNCRNEALEERVEVAIAESSDLVGLARRVRYAAATEFDETEVGRKRSQIAALVSVVKGHARPVDGTAERADVPRLTEERTFVPNRRRPPAGKVWHRKKRRLPRRRTVIALLAIIALVGLAWVAPAAWSELNRGWHTLLDPVDSSMDDRIDPVSPPPPVPEAAPEAGVPGPVDTGIPGNAGPITQVAASFANGPCEPGRSCTVRVDVGLDPAANIGAVTWNLTVYDRCTGVTLPGGAITLPVPAGSPEAYGIGSVDMPPGSALAVAAVTTVPAAAASEPVYVPTENAACVPGGSRDGG</sequence>